<dbReference type="Gene3D" id="3.40.50.300">
    <property type="entry name" value="P-loop containing nucleotide triphosphate hydrolases"/>
    <property type="match status" value="1"/>
</dbReference>
<accession>A0ABW4JGI5</accession>
<dbReference type="RefSeq" id="WP_377942875.1">
    <property type="nucleotide sequence ID" value="NZ_JBHUCX010000024.1"/>
</dbReference>
<dbReference type="InterPro" id="IPR027417">
    <property type="entry name" value="P-loop_NTPase"/>
</dbReference>
<organism evidence="5 6">
    <name type="scientific">Alicyclobacillus fodiniaquatilis</name>
    <dbReference type="NCBI Taxonomy" id="1661150"/>
    <lineage>
        <taxon>Bacteria</taxon>
        <taxon>Bacillati</taxon>
        <taxon>Bacillota</taxon>
        <taxon>Bacilli</taxon>
        <taxon>Bacillales</taxon>
        <taxon>Alicyclobacillaceae</taxon>
        <taxon>Alicyclobacillus</taxon>
    </lineage>
</organism>
<keyword evidence="3" id="KW-0067">ATP-binding</keyword>
<evidence type="ECO:0000256" key="3">
    <source>
        <dbReference type="ARBA" id="ARBA00022840"/>
    </source>
</evidence>
<keyword evidence="6" id="KW-1185">Reference proteome</keyword>
<proteinExistence type="inferred from homology"/>
<evidence type="ECO:0000313" key="6">
    <source>
        <dbReference type="Proteomes" id="UP001597079"/>
    </source>
</evidence>
<dbReference type="Proteomes" id="UP001597079">
    <property type="component" value="Unassembled WGS sequence"/>
</dbReference>
<dbReference type="PANTHER" id="PTHR30258">
    <property type="entry name" value="TYPE II SECRETION SYSTEM PROTEIN GSPE-RELATED"/>
    <property type="match status" value="1"/>
</dbReference>
<comment type="caution">
    <text evidence="5">The sequence shown here is derived from an EMBL/GenBank/DDBJ whole genome shotgun (WGS) entry which is preliminary data.</text>
</comment>
<name>A0ABW4JGI5_9BACL</name>
<dbReference type="InterPro" id="IPR001482">
    <property type="entry name" value="T2SS/T4SS_dom"/>
</dbReference>
<sequence>MEVFTTARILQQMMDYAIDCGATDIHLCSTGKQLQVDLRVAGELRPFVQLTDRAEEIVRRIKAMARMDVTDRQMPQEGVFSWNGERSVRIRVSSLPIYGGESVVLRVLQQPLRVLELHQVGLTAEQFYEVVHLLEEPVGLVLVAGRTGVGKTTTLYAMMHHLANQGRQVFSIEDPVEVPIPHCRQVEVRERTGLSYEVGLRSLLRQDPDVLMIGEIRDEVTARVAVRAALTGRLVLATTHAANFQATVSRLVDLGVPAHLLDDVLRAVIIQNVHRSRLESRRYKHEFQIEEGSVSGGEYYAVWREERQTVTSTRKDAI</sequence>
<protein>
    <submittedName>
        <fullName evidence="5">GspE/PulE family protein</fullName>
    </submittedName>
</protein>
<dbReference type="CDD" id="cd01129">
    <property type="entry name" value="PulE-GspE-like"/>
    <property type="match status" value="1"/>
</dbReference>
<reference evidence="6" key="1">
    <citation type="journal article" date="2019" name="Int. J. Syst. Evol. Microbiol.">
        <title>The Global Catalogue of Microorganisms (GCM) 10K type strain sequencing project: providing services to taxonomists for standard genome sequencing and annotation.</title>
        <authorList>
            <consortium name="The Broad Institute Genomics Platform"/>
            <consortium name="The Broad Institute Genome Sequencing Center for Infectious Disease"/>
            <person name="Wu L."/>
            <person name="Ma J."/>
        </authorList>
    </citation>
    <scope>NUCLEOTIDE SEQUENCE [LARGE SCALE GENOMIC DNA]</scope>
    <source>
        <strain evidence="6">CGMCC 1.12286</strain>
    </source>
</reference>
<dbReference type="Gene3D" id="3.30.450.90">
    <property type="match status" value="1"/>
</dbReference>
<dbReference type="InterPro" id="IPR003593">
    <property type="entry name" value="AAA+_ATPase"/>
</dbReference>
<comment type="similarity">
    <text evidence="1">Belongs to the GSP E family.</text>
</comment>
<dbReference type="Pfam" id="PF00437">
    <property type="entry name" value="T2SSE"/>
    <property type="match status" value="1"/>
</dbReference>
<keyword evidence="2" id="KW-0547">Nucleotide-binding</keyword>
<feature type="domain" description="Bacterial type II secretion system protein E" evidence="4">
    <location>
        <begin position="204"/>
        <end position="218"/>
    </location>
</feature>
<evidence type="ECO:0000256" key="2">
    <source>
        <dbReference type="ARBA" id="ARBA00022741"/>
    </source>
</evidence>
<evidence type="ECO:0000259" key="4">
    <source>
        <dbReference type="PROSITE" id="PS00662"/>
    </source>
</evidence>
<dbReference type="SUPFAM" id="SSF52540">
    <property type="entry name" value="P-loop containing nucleoside triphosphate hydrolases"/>
    <property type="match status" value="1"/>
</dbReference>
<dbReference type="PROSITE" id="PS00662">
    <property type="entry name" value="T2SP_E"/>
    <property type="match status" value="1"/>
</dbReference>
<dbReference type="EMBL" id="JBHUCX010000024">
    <property type="protein sequence ID" value="MFD1675004.1"/>
    <property type="molecule type" value="Genomic_DNA"/>
</dbReference>
<gene>
    <name evidence="5" type="ORF">ACFSB2_09890</name>
</gene>
<dbReference type="SMART" id="SM00382">
    <property type="entry name" value="AAA"/>
    <property type="match status" value="1"/>
</dbReference>
<dbReference type="PANTHER" id="PTHR30258:SF2">
    <property type="entry name" value="COMG OPERON PROTEIN 1"/>
    <property type="match status" value="1"/>
</dbReference>
<evidence type="ECO:0000256" key="1">
    <source>
        <dbReference type="ARBA" id="ARBA00006611"/>
    </source>
</evidence>
<evidence type="ECO:0000313" key="5">
    <source>
        <dbReference type="EMBL" id="MFD1675004.1"/>
    </source>
</evidence>